<gene>
    <name evidence="3" type="ORF">AMEX_G17910</name>
</gene>
<feature type="compositionally biased region" description="Polar residues" evidence="1">
    <location>
        <begin position="222"/>
        <end position="236"/>
    </location>
</feature>
<feature type="region of interest" description="Disordered" evidence="1">
    <location>
        <begin position="92"/>
        <end position="192"/>
    </location>
</feature>
<dbReference type="EMBL" id="JAICCE010000014">
    <property type="protein sequence ID" value="KAG9268884.1"/>
    <property type="molecule type" value="Genomic_DNA"/>
</dbReference>
<dbReference type="Proteomes" id="UP000752171">
    <property type="component" value="Unassembled WGS sequence"/>
</dbReference>
<proteinExistence type="predicted"/>
<name>A0A8T2LDA2_ASTMX</name>
<organism evidence="3 4">
    <name type="scientific">Astyanax mexicanus</name>
    <name type="common">Blind cave fish</name>
    <name type="synonym">Astyanax fasciatus mexicanus</name>
    <dbReference type="NCBI Taxonomy" id="7994"/>
    <lineage>
        <taxon>Eukaryota</taxon>
        <taxon>Metazoa</taxon>
        <taxon>Chordata</taxon>
        <taxon>Craniata</taxon>
        <taxon>Vertebrata</taxon>
        <taxon>Euteleostomi</taxon>
        <taxon>Actinopterygii</taxon>
        <taxon>Neopterygii</taxon>
        <taxon>Teleostei</taxon>
        <taxon>Ostariophysi</taxon>
        <taxon>Characiformes</taxon>
        <taxon>Characoidei</taxon>
        <taxon>Acestrorhamphidae</taxon>
        <taxon>Acestrorhamphinae</taxon>
        <taxon>Astyanax</taxon>
    </lineage>
</organism>
<reference evidence="3 4" key="1">
    <citation type="submission" date="2021-07" db="EMBL/GenBank/DDBJ databases">
        <authorList>
            <person name="Imarazene B."/>
            <person name="Zahm M."/>
            <person name="Klopp C."/>
            <person name="Cabau C."/>
            <person name="Beille S."/>
            <person name="Jouanno E."/>
            <person name="Castinel A."/>
            <person name="Lluch J."/>
            <person name="Gil L."/>
            <person name="Kuchtly C."/>
            <person name="Lopez Roques C."/>
            <person name="Donnadieu C."/>
            <person name="Parrinello H."/>
            <person name="Journot L."/>
            <person name="Du K."/>
            <person name="Schartl M."/>
            <person name="Retaux S."/>
            <person name="Guiguen Y."/>
        </authorList>
    </citation>
    <scope>NUCLEOTIDE SEQUENCE [LARGE SCALE GENOMIC DNA]</scope>
    <source>
        <strain evidence="3">Pach_M1</strain>
        <tissue evidence="3">Testis</tissue>
    </source>
</reference>
<evidence type="ECO:0000256" key="2">
    <source>
        <dbReference type="SAM" id="Phobius"/>
    </source>
</evidence>
<keyword evidence="2" id="KW-1133">Transmembrane helix</keyword>
<feature type="compositionally biased region" description="Polar residues" evidence="1">
    <location>
        <begin position="121"/>
        <end position="138"/>
    </location>
</feature>
<evidence type="ECO:0000313" key="4">
    <source>
        <dbReference type="Proteomes" id="UP000752171"/>
    </source>
</evidence>
<feature type="region of interest" description="Disordered" evidence="1">
    <location>
        <begin position="222"/>
        <end position="258"/>
    </location>
</feature>
<feature type="transmembrane region" description="Helical" evidence="2">
    <location>
        <begin position="20"/>
        <end position="38"/>
    </location>
</feature>
<keyword evidence="2" id="KW-0472">Membrane</keyword>
<dbReference type="AlphaFoldDB" id="A0A8T2LDA2"/>
<evidence type="ECO:0000313" key="3">
    <source>
        <dbReference type="EMBL" id="KAG9268884.1"/>
    </source>
</evidence>
<protein>
    <submittedName>
        <fullName evidence="3">Uncharacterized protein</fullName>
    </submittedName>
</protein>
<comment type="caution">
    <text evidence="3">The sequence shown here is derived from an EMBL/GenBank/DDBJ whole genome shotgun (WGS) entry which is preliminary data.</text>
</comment>
<evidence type="ECO:0000256" key="1">
    <source>
        <dbReference type="SAM" id="MobiDB-lite"/>
    </source>
</evidence>
<keyword evidence="2" id="KW-0812">Transmembrane</keyword>
<accession>A0A8T2LDA2</accession>
<feature type="compositionally biased region" description="Polar residues" evidence="1">
    <location>
        <begin position="145"/>
        <end position="161"/>
    </location>
</feature>
<sequence length="295" mass="32623">MAPIYVALGAWEAAELPGAAVFSLVTLFIITITLLALCSTCQKHSFDLDHSAPEDRNSNLVRVVQLETTNMSMDNPGAADITRDEKYLSTFRPDGAAKPAAARDTGTWRSHTLDRDPQRMINGSTRQDLTIRNQNPNPSAFEPSITETSQQSEDQTVSTHTPEPHGFQTISLDDQTDQTEPESPPPSYTPTQHLYETAEELRRPGVSMETKLNPYATYESIMTNSTNDTNEPQEGWSNMPPPPPPLAEELNEGPSSPVIDTYARVSRKNMNFNAPVELTLEDEAEEAEPPLPQRS</sequence>